<evidence type="ECO:0000256" key="1">
    <source>
        <dbReference type="ARBA" id="ARBA00000427"/>
    </source>
</evidence>
<feature type="signal peptide" evidence="4">
    <location>
        <begin position="1"/>
        <end position="20"/>
    </location>
</feature>
<dbReference type="GO" id="GO:0005737">
    <property type="term" value="C:cytoplasm"/>
    <property type="evidence" value="ECO:0007669"/>
    <property type="project" value="TreeGrafter"/>
</dbReference>
<sequence length="388" mass="44371">MRHFYLIFLLTFLLVESNFAQETVVFKGGTEGHKVYRIPAIISLPNEDLLAFAEGRVNGSDDFGDVNLVLKRSHDYGKTWSAIQMLVDYDSLQAGNPAPVVDMLDPNYPEGVVYLFFNTGNNHEYDIRMNRGVREVWVMKSFDLGKTWEDPVNITSQTHRPNNPDFNPDYTFKDDWRHYANTPGHAFQFQQGKYKGRIYIAANHSKGDPQDNFSEYQAHGFFTDDHGKTYGISEPISIPGSNESIAAELPNDRMIMSIRNQKGDIRQRILAYSSDGGDTWDSEEFEEELPDPVCQGSIISLTDSRGRFILVHSNNADTLNRNNLSIKFSYDEGKTWPKTMLIDGVEDPGKSAYTAYSDLVVPKQNMIGIIYEKNNYSEIVYKWIKWVY</sequence>
<dbReference type="InterPro" id="IPR011040">
    <property type="entry name" value="Sialidase"/>
</dbReference>
<dbReference type="AlphaFoldDB" id="A3HWH4"/>
<evidence type="ECO:0000256" key="4">
    <source>
        <dbReference type="SAM" id="SignalP"/>
    </source>
</evidence>
<dbReference type="EMBL" id="CM001023">
    <property type="protein sequence ID" value="EAZ80947.1"/>
    <property type="molecule type" value="Genomic_DNA"/>
</dbReference>
<dbReference type="GO" id="GO:0006689">
    <property type="term" value="P:ganglioside catabolic process"/>
    <property type="evidence" value="ECO:0007669"/>
    <property type="project" value="TreeGrafter"/>
</dbReference>
<evidence type="ECO:0000313" key="6">
    <source>
        <dbReference type="EMBL" id="EAZ80947.1"/>
    </source>
</evidence>
<dbReference type="GO" id="GO:0004308">
    <property type="term" value="F:exo-alpha-sialidase activity"/>
    <property type="evidence" value="ECO:0007669"/>
    <property type="project" value="UniProtKB-EC"/>
</dbReference>
<reference evidence="6 7" key="1">
    <citation type="journal article" date="2011" name="J. Bacteriol.">
        <title>Complete genome sequence of Algoriphagus sp. PR1, bacterial prey of a colony-forming choanoflagellate.</title>
        <authorList>
            <person name="Alegado R.A."/>
            <person name="Ferriera S."/>
            <person name="Nusbaum C."/>
            <person name="Young S.K."/>
            <person name="Zeng Q."/>
            <person name="Imamovic A."/>
            <person name="Fairclough S.R."/>
            <person name="King N."/>
        </authorList>
    </citation>
    <scope>NUCLEOTIDE SEQUENCE [LARGE SCALE GENOMIC DNA]</scope>
    <source>
        <strain evidence="6 7">PR1</strain>
    </source>
</reference>
<dbReference type="SUPFAM" id="SSF50939">
    <property type="entry name" value="Sialidases"/>
    <property type="match status" value="1"/>
</dbReference>
<evidence type="ECO:0000259" key="5">
    <source>
        <dbReference type="Pfam" id="PF13088"/>
    </source>
</evidence>
<name>A3HWH4_9BACT</name>
<dbReference type="GO" id="GO:0009313">
    <property type="term" value="P:oligosaccharide catabolic process"/>
    <property type="evidence" value="ECO:0007669"/>
    <property type="project" value="TreeGrafter"/>
</dbReference>
<feature type="domain" description="Sialidase" evidence="5">
    <location>
        <begin position="48"/>
        <end position="361"/>
    </location>
</feature>
<organism evidence="6 7">
    <name type="scientific">Algoriphagus machipongonensis</name>
    <dbReference type="NCBI Taxonomy" id="388413"/>
    <lineage>
        <taxon>Bacteria</taxon>
        <taxon>Pseudomonadati</taxon>
        <taxon>Bacteroidota</taxon>
        <taxon>Cytophagia</taxon>
        <taxon>Cytophagales</taxon>
        <taxon>Cyclobacteriaceae</taxon>
        <taxon>Algoriphagus</taxon>
    </lineage>
</organism>
<proteinExistence type="inferred from homology"/>
<dbReference type="PANTHER" id="PTHR10628:SF30">
    <property type="entry name" value="EXO-ALPHA-SIALIDASE"/>
    <property type="match status" value="1"/>
</dbReference>
<comment type="similarity">
    <text evidence="2">Belongs to the glycosyl hydrolase 33 family.</text>
</comment>
<keyword evidence="4" id="KW-0732">Signal</keyword>
<comment type="catalytic activity">
    <reaction evidence="1">
        <text>Hydrolysis of alpha-(2-&gt;3)-, alpha-(2-&gt;6)-, alpha-(2-&gt;8)- glycosidic linkages of terminal sialic acid residues in oligosaccharides, glycoproteins, glycolipids, colominic acid and synthetic substrates.</text>
        <dbReference type="EC" id="3.2.1.18"/>
    </reaction>
</comment>
<dbReference type="CDD" id="cd15482">
    <property type="entry name" value="Sialidase_non-viral"/>
    <property type="match status" value="1"/>
</dbReference>
<evidence type="ECO:0000313" key="7">
    <source>
        <dbReference type="Proteomes" id="UP000003919"/>
    </source>
</evidence>
<dbReference type="EMBL" id="AAXU02000001">
    <property type="protein sequence ID" value="EAZ80947.1"/>
    <property type="molecule type" value="Genomic_DNA"/>
</dbReference>
<gene>
    <name evidence="6" type="ORF">ALPR1_17963</name>
</gene>
<dbReference type="STRING" id="388413.ALPR1_17963"/>
<dbReference type="OrthoDB" id="7294637at2"/>
<dbReference type="Gene3D" id="2.120.10.10">
    <property type="match status" value="1"/>
</dbReference>
<dbReference type="HOGENOM" id="CLU_024620_1_0_10"/>
<dbReference type="EC" id="3.2.1.18" evidence="3"/>
<evidence type="ECO:0000256" key="3">
    <source>
        <dbReference type="ARBA" id="ARBA00012733"/>
    </source>
</evidence>
<dbReference type="Proteomes" id="UP000003919">
    <property type="component" value="Chromosome"/>
</dbReference>
<dbReference type="InterPro" id="IPR036278">
    <property type="entry name" value="Sialidase_sf"/>
</dbReference>
<dbReference type="eggNOG" id="COG4409">
    <property type="taxonomic scope" value="Bacteria"/>
</dbReference>
<protein>
    <recommendedName>
        <fullName evidence="3">exo-alpha-sialidase</fullName>
        <ecNumber evidence="3">3.2.1.18</ecNumber>
    </recommendedName>
</protein>
<keyword evidence="7" id="KW-1185">Reference proteome</keyword>
<dbReference type="Pfam" id="PF13088">
    <property type="entry name" value="BNR_2"/>
    <property type="match status" value="1"/>
</dbReference>
<comment type="caution">
    <text evidence="6">The sequence shown here is derived from an EMBL/GenBank/DDBJ whole genome shotgun (WGS) entry which is preliminary data.</text>
</comment>
<accession>A3HWH4</accession>
<dbReference type="GO" id="GO:0016020">
    <property type="term" value="C:membrane"/>
    <property type="evidence" value="ECO:0007669"/>
    <property type="project" value="TreeGrafter"/>
</dbReference>
<evidence type="ECO:0000256" key="2">
    <source>
        <dbReference type="ARBA" id="ARBA00009348"/>
    </source>
</evidence>
<dbReference type="InterPro" id="IPR026856">
    <property type="entry name" value="Sialidase_fam"/>
</dbReference>
<dbReference type="PANTHER" id="PTHR10628">
    <property type="entry name" value="SIALIDASE"/>
    <property type="match status" value="1"/>
</dbReference>
<feature type="chain" id="PRO_5002652788" description="exo-alpha-sialidase" evidence="4">
    <location>
        <begin position="21"/>
        <end position="388"/>
    </location>
</feature>